<comment type="function">
    <text evidence="9">Confers DNA tethering and processivity to DNA polymerases and other proteins. Acts as a clamp, forming a ring around DNA (a reaction catalyzed by the clamp-loading complex) which diffuses in an ATP-independent manner freely and bidirectionally along dsDNA. Initially characterized for its ability to contact the catalytic subunit of DNA polymerase III (Pol III), a complex, multichain enzyme responsible for most of the replicative synthesis in bacteria; Pol III exhibits 3'-5' exonuclease proofreading activity. The beta chain is required for initiation of replication as well as for processivity of DNA replication.</text>
</comment>
<keyword evidence="4 9" id="KW-0808">Transferase</keyword>
<proteinExistence type="inferred from homology"/>
<dbReference type="CDD" id="cd00140">
    <property type="entry name" value="beta_clamp"/>
    <property type="match status" value="1"/>
</dbReference>
<evidence type="ECO:0000256" key="8">
    <source>
        <dbReference type="ARBA" id="ARBA00023125"/>
    </source>
</evidence>
<name>A0ABU8RLC9_9ACTN</name>
<feature type="domain" description="DNA polymerase III beta sliding clamp C-terminal" evidence="12">
    <location>
        <begin position="250"/>
        <end position="359"/>
    </location>
</feature>
<comment type="subunit">
    <text evidence="9">Forms a ring-shaped head-to-tail homodimer around DNA.</text>
</comment>
<gene>
    <name evidence="13" type="primary">dnaN</name>
    <name evidence="13" type="ORF">WDZ17_10960</name>
</gene>
<keyword evidence="14" id="KW-1185">Reference proteome</keyword>
<dbReference type="NCBIfam" id="TIGR00663">
    <property type="entry name" value="dnan"/>
    <property type="match status" value="1"/>
</dbReference>
<keyword evidence="6 9" id="KW-0235">DNA replication</keyword>
<dbReference type="InterPro" id="IPR046938">
    <property type="entry name" value="DNA_clamp_sf"/>
</dbReference>
<keyword evidence="5 9" id="KW-0548">Nucleotidyltransferase</keyword>
<dbReference type="SMART" id="SM00480">
    <property type="entry name" value="POL3Bc"/>
    <property type="match status" value="1"/>
</dbReference>
<dbReference type="InterPro" id="IPR022634">
    <property type="entry name" value="DNA_polIII_beta_N"/>
</dbReference>
<evidence type="ECO:0000259" key="12">
    <source>
        <dbReference type="Pfam" id="PF02768"/>
    </source>
</evidence>
<comment type="similarity">
    <text evidence="2 9">Belongs to the beta sliding clamp family.</text>
</comment>
<dbReference type="Pfam" id="PF00712">
    <property type="entry name" value="DNA_pol3_beta"/>
    <property type="match status" value="1"/>
</dbReference>
<accession>A0ABU8RLC9</accession>
<dbReference type="SUPFAM" id="SSF55979">
    <property type="entry name" value="DNA clamp"/>
    <property type="match status" value="3"/>
</dbReference>
<sequence>MRFRVERDVLAEAVTWTARSLPTRPPVPVLAGLVLDADASGALVLSGFDYEVSGRVEVAAEVDEPGRALVSGRLLADIARSLPGRPVEVASEGPRVTLTCGASRFQLLTMPVEEYPSLPEMPGSSGVVAGDVLTQAVGQVVVAASRDETLPILTGVRMEIEDDRLTLLATDRYRLAMRELPWRPASPGASTTALVRARTLSEVARSLGTGGGDVVVALSDASTGTGLIGFEAGGRRTTSLLVDGEYPKVRSLFPAESAARAVVVREDLVGAVRRVSLVAERNTPVRLSFSEGQVVLEAGAGDDAQASEALPATLDGEPLEIAFNPAFLLDGLGALPSEHVRLSFTQPTKPAVLTGQAEADGDDDPGYRYLLMPVRMAG</sequence>
<dbReference type="RefSeq" id="WP_339575194.1">
    <property type="nucleotide sequence ID" value="NZ_JBBIAA010000011.1"/>
</dbReference>
<comment type="subcellular location">
    <subcellularLocation>
        <location evidence="1 9">Cytoplasm</location>
    </subcellularLocation>
</comment>
<keyword evidence="3 9" id="KW-0963">Cytoplasm</keyword>
<evidence type="ECO:0000256" key="5">
    <source>
        <dbReference type="ARBA" id="ARBA00022695"/>
    </source>
</evidence>
<evidence type="ECO:0000256" key="4">
    <source>
        <dbReference type="ARBA" id="ARBA00022679"/>
    </source>
</evidence>
<dbReference type="Pfam" id="PF02767">
    <property type="entry name" value="DNA_pol3_beta_2"/>
    <property type="match status" value="1"/>
</dbReference>
<evidence type="ECO:0000259" key="11">
    <source>
        <dbReference type="Pfam" id="PF02767"/>
    </source>
</evidence>
<evidence type="ECO:0000256" key="2">
    <source>
        <dbReference type="ARBA" id="ARBA00010752"/>
    </source>
</evidence>
<evidence type="ECO:0000256" key="6">
    <source>
        <dbReference type="ARBA" id="ARBA00022705"/>
    </source>
</evidence>
<dbReference type="EMBL" id="JBBIAA010000011">
    <property type="protein sequence ID" value="MEJ5945811.1"/>
    <property type="molecule type" value="Genomic_DNA"/>
</dbReference>
<evidence type="ECO:0000256" key="1">
    <source>
        <dbReference type="ARBA" id="ARBA00004496"/>
    </source>
</evidence>
<protein>
    <recommendedName>
        <fullName evidence="9">Beta sliding clamp</fullName>
    </recommendedName>
</protein>
<evidence type="ECO:0000259" key="10">
    <source>
        <dbReference type="Pfam" id="PF00712"/>
    </source>
</evidence>
<organism evidence="13 14">
    <name type="scientific">Pseudokineococcus basanitobsidens</name>
    <dbReference type="NCBI Taxonomy" id="1926649"/>
    <lineage>
        <taxon>Bacteria</taxon>
        <taxon>Bacillati</taxon>
        <taxon>Actinomycetota</taxon>
        <taxon>Actinomycetes</taxon>
        <taxon>Kineosporiales</taxon>
        <taxon>Kineosporiaceae</taxon>
        <taxon>Pseudokineococcus</taxon>
    </lineage>
</organism>
<evidence type="ECO:0000256" key="9">
    <source>
        <dbReference type="PIRNR" id="PIRNR000804"/>
    </source>
</evidence>
<feature type="domain" description="DNA polymerase III beta sliding clamp N-terminal" evidence="10">
    <location>
        <begin position="1"/>
        <end position="119"/>
    </location>
</feature>
<evidence type="ECO:0000313" key="13">
    <source>
        <dbReference type="EMBL" id="MEJ5945811.1"/>
    </source>
</evidence>
<comment type="caution">
    <text evidence="13">The sequence shown here is derived from an EMBL/GenBank/DDBJ whole genome shotgun (WGS) entry which is preliminary data.</text>
</comment>
<dbReference type="PANTHER" id="PTHR30478">
    <property type="entry name" value="DNA POLYMERASE III SUBUNIT BETA"/>
    <property type="match status" value="1"/>
</dbReference>
<dbReference type="InterPro" id="IPR001001">
    <property type="entry name" value="DNA_polIII_beta"/>
</dbReference>
<reference evidence="13 14" key="1">
    <citation type="journal article" date="2017" name="Int. J. Syst. Evol. Microbiol.">
        <title>Pseudokineococcus basanitobsidens sp. nov., isolated from volcanic rock.</title>
        <authorList>
            <person name="Lee D.W."/>
            <person name="Park M.Y."/>
            <person name="Kim J.J."/>
            <person name="Kim B.S."/>
        </authorList>
    </citation>
    <scope>NUCLEOTIDE SEQUENCE [LARGE SCALE GENOMIC DNA]</scope>
    <source>
        <strain evidence="13 14">DSM 103726</strain>
    </source>
</reference>
<dbReference type="InterPro" id="IPR022635">
    <property type="entry name" value="DNA_polIII_beta_C"/>
</dbReference>
<dbReference type="InterPro" id="IPR022637">
    <property type="entry name" value="DNA_polIII_beta_cen"/>
</dbReference>
<keyword evidence="8" id="KW-0238">DNA-binding</keyword>
<evidence type="ECO:0000313" key="14">
    <source>
        <dbReference type="Proteomes" id="UP001387100"/>
    </source>
</evidence>
<evidence type="ECO:0000256" key="7">
    <source>
        <dbReference type="ARBA" id="ARBA00022932"/>
    </source>
</evidence>
<keyword evidence="7 9" id="KW-0239">DNA-directed DNA polymerase</keyword>
<dbReference type="Proteomes" id="UP001387100">
    <property type="component" value="Unassembled WGS sequence"/>
</dbReference>
<dbReference type="GO" id="GO:0003887">
    <property type="term" value="F:DNA-directed DNA polymerase activity"/>
    <property type="evidence" value="ECO:0007669"/>
    <property type="project" value="UniProtKB-EC"/>
</dbReference>
<dbReference type="PANTHER" id="PTHR30478:SF0">
    <property type="entry name" value="BETA SLIDING CLAMP"/>
    <property type="match status" value="1"/>
</dbReference>
<dbReference type="PIRSF" id="PIRSF000804">
    <property type="entry name" value="DNA_pol_III_b"/>
    <property type="match status" value="1"/>
</dbReference>
<evidence type="ECO:0000256" key="3">
    <source>
        <dbReference type="ARBA" id="ARBA00022490"/>
    </source>
</evidence>
<dbReference type="Gene3D" id="3.10.150.10">
    <property type="entry name" value="DNA Polymerase III, subunit A, domain 2"/>
    <property type="match status" value="3"/>
</dbReference>
<dbReference type="Pfam" id="PF02768">
    <property type="entry name" value="DNA_pol3_beta_3"/>
    <property type="match status" value="1"/>
</dbReference>
<feature type="domain" description="DNA polymerase III beta sliding clamp central" evidence="11">
    <location>
        <begin position="129"/>
        <end position="248"/>
    </location>
</feature>